<protein>
    <recommendedName>
        <fullName evidence="5">Lipoprotein</fullName>
    </recommendedName>
</protein>
<evidence type="ECO:0000256" key="2">
    <source>
        <dbReference type="SAM" id="SignalP"/>
    </source>
</evidence>
<accession>A0A1K1W9Z4</accession>
<feature type="region of interest" description="Disordered" evidence="1">
    <location>
        <begin position="29"/>
        <end position="64"/>
    </location>
</feature>
<dbReference type="Proteomes" id="UP000181909">
    <property type="component" value="Unassembled WGS sequence"/>
</dbReference>
<feature type="signal peptide" evidence="2">
    <location>
        <begin position="1"/>
        <end position="24"/>
    </location>
</feature>
<dbReference type="AlphaFoldDB" id="A0A1K1W9Z4"/>
<gene>
    <name evidence="3" type="ORF">SAMN02787144_1002346</name>
</gene>
<name>A0A1K1W9Z4_STRAR</name>
<dbReference type="OrthoDB" id="4239062at2"/>
<dbReference type="PROSITE" id="PS51257">
    <property type="entry name" value="PROKAR_LIPOPROTEIN"/>
    <property type="match status" value="1"/>
</dbReference>
<evidence type="ECO:0000256" key="1">
    <source>
        <dbReference type="SAM" id="MobiDB-lite"/>
    </source>
</evidence>
<evidence type="ECO:0000313" key="3">
    <source>
        <dbReference type="EMBL" id="SFX33987.1"/>
    </source>
</evidence>
<organism evidence="3 4">
    <name type="scientific">Streptomyces atratus</name>
    <dbReference type="NCBI Taxonomy" id="1893"/>
    <lineage>
        <taxon>Bacteria</taxon>
        <taxon>Bacillati</taxon>
        <taxon>Actinomycetota</taxon>
        <taxon>Actinomycetes</taxon>
        <taxon>Kitasatosporales</taxon>
        <taxon>Streptomycetaceae</taxon>
        <taxon>Streptomyces</taxon>
    </lineage>
</organism>
<sequence>MTSARRTARILAAAAGLVLVPVLAGCGTERSGSGAAAEGPGASSGPPSEGASPQDDPVDGSDASKYRENHAFQSTAELTPADRARGEAEVKKVKAGLAGIAEGRKAGEPRIRAALADLGYAPGTITTGTFGPHRNTFVLDLGTICVEGALDGVVNGLVTAEAHGKYLEGTGCVKPVGGH</sequence>
<evidence type="ECO:0000313" key="4">
    <source>
        <dbReference type="Proteomes" id="UP000181909"/>
    </source>
</evidence>
<evidence type="ECO:0008006" key="5">
    <source>
        <dbReference type="Google" id="ProtNLM"/>
    </source>
</evidence>
<feature type="chain" id="PRO_5012091796" description="Lipoprotein" evidence="2">
    <location>
        <begin position="25"/>
        <end position="179"/>
    </location>
</feature>
<proteinExistence type="predicted"/>
<dbReference type="EMBL" id="FPJO01000002">
    <property type="protein sequence ID" value="SFX33987.1"/>
    <property type="molecule type" value="Genomic_DNA"/>
</dbReference>
<reference evidence="3 4" key="1">
    <citation type="submission" date="2016-11" db="EMBL/GenBank/DDBJ databases">
        <authorList>
            <person name="Jaros S."/>
            <person name="Januszkiewicz K."/>
            <person name="Wedrychowicz H."/>
        </authorList>
    </citation>
    <scope>NUCLEOTIDE SEQUENCE [LARGE SCALE GENOMIC DNA]</scope>
    <source>
        <strain evidence="3 4">OK807</strain>
    </source>
</reference>
<feature type="compositionally biased region" description="Low complexity" evidence="1">
    <location>
        <begin position="31"/>
        <end position="53"/>
    </location>
</feature>
<dbReference type="RefSeq" id="WP_072484004.1">
    <property type="nucleotide sequence ID" value="NZ_CP108276.1"/>
</dbReference>
<keyword evidence="2" id="KW-0732">Signal</keyword>